<dbReference type="GO" id="GO:0006878">
    <property type="term" value="P:intracellular copper ion homeostasis"/>
    <property type="evidence" value="ECO:0007669"/>
    <property type="project" value="InterPro"/>
</dbReference>
<dbReference type="Proteomes" id="UP000539957">
    <property type="component" value="Unassembled WGS sequence"/>
</dbReference>
<comment type="caution">
    <text evidence="3">The sequence shown here is derived from an EMBL/GenBank/DDBJ whole genome shotgun (WGS) entry which is preliminary data.</text>
</comment>
<keyword evidence="4" id="KW-1185">Reference proteome</keyword>
<dbReference type="RefSeq" id="WP_184273074.1">
    <property type="nucleotide sequence ID" value="NZ_CP194722.1"/>
</dbReference>
<dbReference type="AlphaFoldDB" id="A0A7W7ITB3"/>
<dbReference type="EMBL" id="JACHKY010000006">
    <property type="protein sequence ID" value="MBB4799575.1"/>
    <property type="molecule type" value="Genomic_DNA"/>
</dbReference>
<gene>
    <name evidence="3" type="ORF">HNP32_003333</name>
</gene>
<protein>
    <submittedName>
        <fullName evidence="3">Copper resistance protein B</fullName>
    </submittedName>
</protein>
<feature type="signal peptide" evidence="2">
    <location>
        <begin position="1"/>
        <end position="20"/>
    </location>
</feature>
<accession>A0A7W7ITB3</accession>
<feature type="region of interest" description="Disordered" evidence="1">
    <location>
        <begin position="19"/>
        <end position="183"/>
    </location>
</feature>
<proteinExistence type="predicted"/>
<feature type="chain" id="PRO_5030948804" evidence="2">
    <location>
        <begin position="21"/>
        <end position="419"/>
    </location>
</feature>
<evidence type="ECO:0000256" key="2">
    <source>
        <dbReference type="SAM" id="SignalP"/>
    </source>
</evidence>
<dbReference type="Pfam" id="PF05275">
    <property type="entry name" value="CopB"/>
    <property type="match status" value="1"/>
</dbReference>
<name>A0A7W7ITB3_9CAUL</name>
<feature type="compositionally biased region" description="Low complexity" evidence="1">
    <location>
        <begin position="67"/>
        <end position="86"/>
    </location>
</feature>
<feature type="compositionally biased region" description="Low complexity" evidence="1">
    <location>
        <begin position="126"/>
        <end position="140"/>
    </location>
</feature>
<organism evidence="3 4">
    <name type="scientific">Brevundimonas bullata</name>
    <dbReference type="NCBI Taxonomy" id="13160"/>
    <lineage>
        <taxon>Bacteria</taxon>
        <taxon>Pseudomonadati</taxon>
        <taxon>Pseudomonadota</taxon>
        <taxon>Alphaproteobacteria</taxon>
        <taxon>Caulobacterales</taxon>
        <taxon>Caulobacteraceae</taxon>
        <taxon>Brevundimonas</taxon>
    </lineage>
</organism>
<reference evidence="3 4" key="1">
    <citation type="submission" date="2020-08" db="EMBL/GenBank/DDBJ databases">
        <title>Functional genomics of gut bacteria from endangered species of beetles.</title>
        <authorList>
            <person name="Carlos-Shanley C."/>
        </authorList>
    </citation>
    <scope>NUCLEOTIDE SEQUENCE [LARGE SCALE GENOMIC DNA]</scope>
    <source>
        <strain evidence="3 4">S00123</strain>
    </source>
</reference>
<evidence type="ECO:0000313" key="3">
    <source>
        <dbReference type="EMBL" id="MBB4799575.1"/>
    </source>
</evidence>
<dbReference type="InterPro" id="IPR007939">
    <property type="entry name" value="Cu-R_B_prcur"/>
</dbReference>
<sequence>MIRLAIGLLPLMAAAGTVSAQDHSQNPSAQNAPQTPAATVSDPHAGHDMSAMTSQAADPHAGHDMSAAQRPAQTPAQTQTPAPTQADPHAGHDMSAMAPQAADPHAGHDMSSMTPQAGNPHAGHDMSAMSQAGSQASSQADPHAGHDMSGMTSMGPPDVPTSANDAGRPPVPPPPAAALSGPRHAADAIFGEAAMSSAREVLVRENGDIRTTAVVIDRLEAGFGDGNENWAWDVGGWTGGDINRFWWKSEGGGDFGGDGEVEGEVQALYSRAVAPFWDVQAGVRQDFREGGEDTTHLVLGIQGLAPYWFEVDGAAFLSTEGDLTARFEAEYDQRITQKLILQPRVEVEASASDIPELQLASGLTHVSAGVRLRYEFKKEFAPYVGVEWSSDLGGTADLTRAMGGEPEHTRVVVGVRAWF</sequence>
<keyword evidence="2" id="KW-0732">Signal</keyword>
<evidence type="ECO:0000256" key="1">
    <source>
        <dbReference type="SAM" id="MobiDB-lite"/>
    </source>
</evidence>
<evidence type="ECO:0000313" key="4">
    <source>
        <dbReference type="Proteomes" id="UP000539957"/>
    </source>
</evidence>
<feature type="compositionally biased region" description="Polar residues" evidence="1">
    <location>
        <begin position="19"/>
        <end position="38"/>
    </location>
</feature>
<dbReference type="GO" id="GO:0005507">
    <property type="term" value="F:copper ion binding"/>
    <property type="evidence" value="ECO:0007669"/>
    <property type="project" value="InterPro"/>
</dbReference>
<dbReference type="GO" id="GO:0009279">
    <property type="term" value="C:cell outer membrane"/>
    <property type="evidence" value="ECO:0007669"/>
    <property type="project" value="InterPro"/>
</dbReference>